<sequence>MKVLNKLAVLFAMSVMSFLVFADNDPTAPLGYQAPSQARKVTTQRLPNLNAILCSSDNRCSAVMNGRSLTAGQSISGYVVSAINDSSVTLKRGERRWSLTVFNEQVVQ</sequence>
<protein>
    <submittedName>
        <fullName evidence="2">MSHA biogenesis protein MshK</fullName>
    </submittedName>
</protein>
<name>A0A1E5BXM5_9GAMM</name>
<feature type="signal peptide" evidence="1">
    <location>
        <begin position="1"/>
        <end position="22"/>
    </location>
</feature>
<dbReference type="EMBL" id="AJWN02000104">
    <property type="protein sequence ID" value="OEE57981.1"/>
    <property type="molecule type" value="Genomic_DNA"/>
</dbReference>
<comment type="caution">
    <text evidence="2">The sequence shown here is derived from an EMBL/GenBank/DDBJ whole genome shotgun (WGS) entry which is preliminary data.</text>
</comment>
<reference evidence="2 3" key="1">
    <citation type="journal article" date="2012" name="Science">
        <title>Ecological populations of bacteria act as socially cohesive units of antibiotic production and resistance.</title>
        <authorList>
            <person name="Cordero O.X."/>
            <person name="Wildschutte H."/>
            <person name="Kirkup B."/>
            <person name="Proehl S."/>
            <person name="Ngo L."/>
            <person name="Hussain F."/>
            <person name="Le Roux F."/>
            <person name="Mincer T."/>
            <person name="Polz M.F."/>
        </authorList>
    </citation>
    <scope>NUCLEOTIDE SEQUENCE [LARGE SCALE GENOMIC DNA]</scope>
    <source>
        <strain evidence="2 3">FF-454</strain>
    </source>
</reference>
<keyword evidence="3" id="KW-1185">Reference proteome</keyword>
<accession>A0A1E5BXM5</accession>
<keyword evidence="1" id="KW-0732">Signal</keyword>
<dbReference type="AlphaFoldDB" id="A0A1E5BXM5"/>
<evidence type="ECO:0000256" key="1">
    <source>
        <dbReference type="SAM" id="SignalP"/>
    </source>
</evidence>
<organism evidence="2 3">
    <name type="scientific">Enterovibrio norvegicus FF-454</name>
    <dbReference type="NCBI Taxonomy" id="1185651"/>
    <lineage>
        <taxon>Bacteria</taxon>
        <taxon>Pseudomonadati</taxon>
        <taxon>Pseudomonadota</taxon>
        <taxon>Gammaproteobacteria</taxon>
        <taxon>Vibrionales</taxon>
        <taxon>Vibrionaceae</taxon>
        <taxon>Enterovibrio</taxon>
    </lineage>
</organism>
<feature type="chain" id="PRO_5009172141" evidence="1">
    <location>
        <begin position="23"/>
        <end position="108"/>
    </location>
</feature>
<proteinExistence type="predicted"/>
<evidence type="ECO:0000313" key="3">
    <source>
        <dbReference type="Proteomes" id="UP000095039"/>
    </source>
</evidence>
<evidence type="ECO:0000313" key="2">
    <source>
        <dbReference type="EMBL" id="OEE57981.1"/>
    </source>
</evidence>
<dbReference type="RefSeq" id="WP_016960817.1">
    <property type="nucleotide sequence ID" value="NZ_AJWN02000104.1"/>
</dbReference>
<dbReference type="Proteomes" id="UP000095039">
    <property type="component" value="Unassembled WGS sequence"/>
</dbReference>
<gene>
    <name evidence="2" type="ORF">A1OK_04935</name>
</gene>